<dbReference type="InterPro" id="IPR021961">
    <property type="entry name" value="McrB_DNA-bd"/>
</dbReference>
<feature type="domain" description="Type IV methyl-directed restriction enzyme EcoKMcrB subunit DNA-binding" evidence="1">
    <location>
        <begin position="8"/>
        <end position="181"/>
    </location>
</feature>
<gene>
    <name evidence="2" type="ORF">LLC_08390</name>
</gene>
<name>A0AAD1JZM0_LACLC</name>
<dbReference type="Pfam" id="PF12102">
    <property type="entry name" value="MrcB_N"/>
    <property type="match status" value="1"/>
</dbReference>
<sequence>MIELFSEVAQNYLTEKNNAFKENSLGTLVRKDIPNEIMTFLDPEKFSVKGSIGQGQWAVIPWVCIYNKAISAKTTYGIDIAILFKADMTGFYITLNQGWTFFKNSYKPKQIAKEKIKQASYTLSNIVDDLRYSVDPIDLGSSETLAVGYELGSIFNKYYDIECLPTNEEFEEDIKAFTQMLVEVELYIGKNRSFEDFYREILNNSFYQALIHDQSIFKEVDDNDETYVYQIEEEMAESPAEEIIEEPTQRKDPVINRGGQENWPRDSKIAAIALKKTNFLCEVDPTHQTFTSRKTGKSYMEAHHLIPMGRQGEFDYSLDKIANIKCICPNCHRLLHHGTDSERNQVLEILYQQSISNLRRVNLSIAFDELKTFY</sequence>
<dbReference type="InterPro" id="IPR003615">
    <property type="entry name" value="HNH_nuc"/>
</dbReference>
<dbReference type="CDD" id="cd00085">
    <property type="entry name" value="HNHc"/>
    <property type="match status" value="1"/>
</dbReference>
<dbReference type="AlphaFoldDB" id="A0AAD1JZM0"/>
<dbReference type="RefSeq" id="WP_081106903.1">
    <property type="nucleotide sequence ID" value="NZ_AP018499.1"/>
</dbReference>
<dbReference type="Gene3D" id="3.30.920.90">
    <property type="match status" value="1"/>
</dbReference>
<reference evidence="2 3" key="1">
    <citation type="submission" date="2020-12" db="EMBL/GenBank/DDBJ databases">
        <title>Complete genome sequence of lactococcus lactis subsp. cremoris strain EPSC and strain G3-2.</title>
        <authorList>
            <person name="Kita K."/>
            <person name="Ishikawa S."/>
        </authorList>
    </citation>
    <scope>NUCLEOTIDE SEQUENCE [LARGE SCALE GENOMIC DNA]</scope>
    <source>
        <strain evidence="2 3">EPSC</strain>
    </source>
</reference>
<evidence type="ECO:0000259" key="1">
    <source>
        <dbReference type="Pfam" id="PF12102"/>
    </source>
</evidence>
<dbReference type="EMBL" id="AP024222">
    <property type="protein sequence ID" value="BCO05599.1"/>
    <property type="molecule type" value="Genomic_DNA"/>
</dbReference>
<evidence type="ECO:0000313" key="3">
    <source>
        <dbReference type="Proteomes" id="UP000595253"/>
    </source>
</evidence>
<organism evidence="2 3">
    <name type="scientific">Lactococcus lactis subsp. cremoris</name>
    <name type="common">Streptococcus cremoris</name>
    <dbReference type="NCBI Taxonomy" id="1359"/>
    <lineage>
        <taxon>Bacteria</taxon>
        <taxon>Bacillati</taxon>
        <taxon>Bacillota</taxon>
        <taxon>Bacilli</taxon>
        <taxon>Lactobacillales</taxon>
        <taxon>Streptococcaceae</taxon>
        <taxon>Lactococcus</taxon>
    </lineage>
</organism>
<evidence type="ECO:0000313" key="2">
    <source>
        <dbReference type="EMBL" id="BCO05599.1"/>
    </source>
</evidence>
<protein>
    <recommendedName>
        <fullName evidence="1">Type IV methyl-directed restriction enzyme EcoKMcrB subunit DNA-binding domain-containing protein</fullName>
    </recommendedName>
</protein>
<proteinExistence type="predicted"/>
<accession>A0AAD1JZM0</accession>
<dbReference type="Proteomes" id="UP000595253">
    <property type="component" value="Chromosome"/>
</dbReference>